<evidence type="ECO:0000313" key="3">
    <source>
        <dbReference type="Proteomes" id="UP001328107"/>
    </source>
</evidence>
<proteinExistence type="predicted"/>
<comment type="caution">
    <text evidence="2">The sequence shown here is derived from an EMBL/GenBank/DDBJ whole genome shotgun (WGS) entry which is preliminary data.</text>
</comment>
<feature type="non-terminal residue" evidence="2">
    <location>
        <position position="1"/>
    </location>
</feature>
<name>A0AAN5DB82_9BILA</name>
<keyword evidence="1" id="KW-0472">Membrane</keyword>
<protein>
    <submittedName>
        <fullName evidence="2">Uncharacterized protein</fullName>
    </submittedName>
</protein>
<keyword evidence="3" id="KW-1185">Reference proteome</keyword>
<gene>
    <name evidence="2" type="ORF">PMAYCL1PPCAC_29170</name>
</gene>
<organism evidence="2 3">
    <name type="scientific">Pristionchus mayeri</name>
    <dbReference type="NCBI Taxonomy" id="1317129"/>
    <lineage>
        <taxon>Eukaryota</taxon>
        <taxon>Metazoa</taxon>
        <taxon>Ecdysozoa</taxon>
        <taxon>Nematoda</taxon>
        <taxon>Chromadorea</taxon>
        <taxon>Rhabditida</taxon>
        <taxon>Rhabditina</taxon>
        <taxon>Diplogasteromorpha</taxon>
        <taxon>Diplogasteroidea</taxon>
        <taxon>Neodiplogasteridae</taxon>
        <taxon>Pristionchus</taxon>
    </lineage>
</organism>
<accession>A0AAN5DB82</accession>
<dbReference type="AlphaFoldDB" id="A0AAN5DB82"/>
<dbReference type="Proteomes" id="UP001328107">
    <property type="component" value="Unassembled WGS sequence"/>
</dbReference>
<evidence type="ECO:0000313" key="2">
    <source>
        <dbReference type="EMBL" id="GMR58975.1"/>
    </source>
</evidence>
<reference evidence="3" key="1">
    <citation type="submission" date="2022-10" db="EMBL/GenBank/DDBJ databases">
        <title>Genome assembly of Pristionchus species.</title>
        <authorList>
            <person name="Yoshida K."/>
            <person name="Sommer R.J."/>
        </authorList>
    </citation>
    <scope>NUCLEOTIDE SEQUENCE [LARGE SCALE GENOMIC DNA]</scope>
    <source>
        <strain evidence="3">RS5460</strain>
    </source>
</reference>
<sequence length="104" mass="11241">LTPSYVPYSGNPHMMQGGNGGCNCKGPVPVDSHCICPTVNQQSSVVAITGTGTRIVHTESCYGYDYCLLGLPGWVTIICSILLLLIFIILLFYCISCLVHYLVI</sequence>
<feature type="transmembrane region" description="Helical" evidence="1">
    <location>
        <begin position="74"/>
        <end position="103"/>
    </location>
</feature>
<evidence type="ECO:0000256" key="1">
    <source>
        <dbReference type="SAM" id="Phobius"/>
    </source>
</evidence>
<dbReference type="EMBL" id="BTRK01000006">
    <property type="protein sequence ID" value="GMR58975.1"/>
    <property type="molecule type" value="Genomic_DNA"/>
</dbReference>
<keyword evidence="1" id="KW-1133">Transmembrane helix</keyword>
<keyword evidence="1" id="KW-0812">Transmembrane</keyword>